<evidence type="ECO:0000256" key="9">
    <source>
        <dbReference type="ARBA" id="ARBA00023316"/>
    </source>
</evidence>
<dbReference type="GO" id="GO:0071555">
    <property type="term" value="P:cell wall organization"/>
    <property type="evidence" value="ECO:0007669"/>
    <property type="project" value="UniProtKB-KW"/>
</dbReference>
<feature type="active site" description="Proton donor" evidence="12">
    <location>
        <position position="124"/>
    </location>
</feature>
<organism evidence="14 15">
    <name type="scientific">Tepiditoga spiralis</name>
    <dbReference type="NCBI Taxonomy" id="2108365"/>
    <lineage>
        <taxon>Bacteria</taxon>
        <taxon>Thermotogati</taxon>
        <taxon>Thermotogota</taxon>
        <taxon>Thermotogae</taxon>
        <taxon>Petrotogales</taxon>
        <taxon>Petrotogaceae</taxon>
        <taxon>Tepiditoga</taxon>
    </lineage>
</organism>
<evidence type="ECO:0000256" key="7">
    <source>
        <dbReference type="ARBA" id="ARBA00022984"/>
    </source>
</evidence>
<evidence type="ECO:0000256" key="5">
    <source>
        <dbReference type="ARBA" id="ARBA00022679"/>
    </source>
</evidence>
<evidence type="ECO:0000256" key="2">
    <source>
        <dbReference type="ARBA" id="ARBA00004752"/>
    </source>
</evidence>
<dbReference type="HAMAP" id="MF_00111">
    <property type="entry name" value="MurA"/>
    <property type="match status" value="1"/>
</dbReference>
<evidence type="ECO:0000256" key="11">
    <source>
        <dbReference type="ARBA" id="ARBA00047527"/>
    </source>
</evidence>
<dbReference type="RefSeq" id="WP_190615062.1">
    <property type="nucleotide sequence ID" value="NZ_AP018712.1"/>
</dbReference>
<dbReference type="SUPFAM" id="SSF55205">
    <property type="entry name" value="EPT/RTPC-like"/>
    <property type="match status" value="1"/>
</dbReference>
<comment type="function">
    <text evidence="12">Cell wall formation. Adds enolpyruvyl to UDP-N-acetylglucosamine.</text>
</comment>
<dbReference type="GO" id="GO:0019277">
    <property type="term" value="P:UDP-N-acetylgalactosamine biosynthetic process"/>
    <property type="evidence" value="ECO:0007669"/>
    <property type="project" value="InterPro"/>
</dbReference>
<dbReference type="Gene3D" id="3.65.10.10">
    <property type="entry name" value="Enolpyruvate transferase domain"/>
    <property type="match status" value="2"/>
</dbReference>
<feature type="binding site" evidence="12">
    <location>
        <position position="339"/>
    </location>
    <ligand>
        <name>UDP-N-acetyl-alpha-D-glucosamine</name>
        <dbReference type="ChEBI" id="CHEBI:57705"/>
    </ligand>
</feature>
<keyword evidence="4 12" id="KW-0132">Cell division</keyword>
<dbReference type="GO" id="GO:0005737">
    <property type="term" value="C:cytoplasm"/>
    <property type="evidence" value="ECO:0007669"/>
    <property type="project" value="UniProtKB-SubCell"/>
</dbReference>
<dbReference type="InterPro" id="IPR050068">
    <property type="entry name" value="MurA_subfamily"/>
</dbReference>
<feature type="binding site" evidence="12">
    <location>
        <position position="100"/>
    </location>
    <ligand>
        <name>UDP-N-acetyl-alpha-D-glucosamine</name>
        <dbReference type="ChEBI" id="CHEBI:57705"/>
    </ligand>
</feature>
<keyword evidence="9 12" id="KW-0961">Cell wall biogenesis/degradation</keyword>
<feature type="binding site" evidence="12">
    <location>
        <position position="317"/>
    </location>
    <ligand>
        <name>UDP-N-acetyl-alpha-D-glucosamine</name>
        <dbReference type="ChEBI" id="CHEBI:57705"/>
    </ligand>
</feature>
<evidence type="ECO:0000256" key="10">
    <source>
        <dbReference type="ARBA" id="ARBA00038367"/>
    </source>
</evidence>
<dbReference type="GO" id="GO:0051301">
    <property type="term" value="P:cell division"/>
    <property type="evidence" value="ECO:0007669"/>
    <property type="project" value="UniProtKB-KW"/>
</dbReference>
<feature type="domain" description="Enolpyruvate transferase" evidence="13">
    <location>
        <begin position="16"/>
        <end position="419"/>
    </location>
</feature>
<dbReference type="Pfam" id="PF00275">
    <property type="entry name" value="EPSP_synthase"/>
    <property type="match status" value="1"/>
</dbReference>
<proteinExistence type="inferred from homology"/>
<comment type="similarity">
    <text evidence="10 12">Belongs to the EPSP synthase family. MurA subfamily.</text>
</comment>
<keyword evidence="15" id="KW-1185">Reference proteome</keyword>
<accession>A0A7G1G1A2</accession>
<evidence type="ECO:0000313" key="15">
    <source>
        <dbReference type="Proteomes" id="UP000516361"/>
    </source>
</evidence>
<dbReference type="KEGG" id="ocy:OSSY52_00590"/>
<dbReference type="GO" id="GO:0008760">
    <property type="term" value="F:UDP-N-acetylglucosamine 1-carboxyvinyltransferase activity"/>
    <property type="evidence" value="ECO:0007669"/>
    <property type="project" value="UniProtKB-UniRule"/>
</dbReference>
<dbReference type="UniPathway" id="UPA00219"/>
<feature type="modified residue" description="2-(S-cysteinyl)pyruvic acid O-phosphothioketal" evidence="12">
    <location>
        <position position="124"/>
    </location>
</feature>
<dbReference type="InterPro" id="IPR036968">
    <property type="entry name" value="Enolpyruvate_Tfrase_sf"/>
</dbReference>
<comment type="caution">
    <text evidence="12">Lacks conserved residue(s) required for the propagation of feature annotation.</text>
</comment>
<keyword evidence="8 12" id="KW-0131">Cell cycle</keyword>
<evidence type="ECO:0000259" key="13">
    <source>
        <dbReference type="Pfam" id="PF00275"/>
    </source>
</evidence>
<evidence type="ECO:0000313" key="14">
    <source>
        <dbReference type="EMBL" id="BBE29918.1"/>
    </source>
</evidence>
<evidence type="ECO:0000256" key="8">
    <source>
        <dbReference type="ARBA" id="ARBA00023306"/>
    </source>
</evidence>
<dbReference type="AlphaFoldDB" id="A0A7G1G1A2"/>
<dbReference type="InterPro" id="IPR013792">
    <property type="entry name" value="RNA3'P_cycl/enolpyr_Trfase_a/b"/>
</dbReference>
<keyword evidence="5 12" id="KW-0808">Transferase</keyword>
<comment type="catalytic activity">
    <reaction evidence="11 12">
        <text>phosphoenolpyruvate + UDP-N-acetyl-alpha-D-glucosamine = UDP-N-acetyl-3-O-(1-carboxyvinyl)-alpha-D-glucosamine + phosphate</text>
        <dbReference type="Rhea" id="RHEA:18681"/>
        <dbReference type="ChEBI" id="CHEBI:43474"/>
        <dbReference type="ChEBI" id="CHEBI:57705"/>
        <dbReference type="ChEBI" id="CHEBI:58702"/>
        <dbReference type="ChEBI" id="CHEBI:68483"/>
        <dbReference type="EC" id="2.5.1.7"/>
    </reaction>
</comment>
<dbReference type="EC" id="2.5.1.7" evidence="12"/>
<dbReference type="PANTHER" id="PTHR43783">
    <property type="entry name" value="UDP-N-ACETYLGLUCOSAMINE 1-CARBOXYVINYLTRANSFERASE"/>
    <property type="match status" value="1"/>
</dbReference>
<name>A0A7G1G1A2_9BACT</name>
<keyword evidence="7 12" id="KW-0573">Peptidoglycan synthesis</keyword>
<protein>
    <recommendedName>
        <fullName evidence="12">UDP-N-acetylglucosamine 1-carboxyvinyltransferase</fullName>
        <ecNumber evidence="12">2.5.1.7</ecNumber>
    </recommendedName>
    <alternativeName>
        <fullName evidence="12">Enoylpyruvate transferase</fullName>
    </alternativeName>
    <alternativeName>
        <fullName evidence="12">UDP-N-acetylglucosamine enolpyruvyl transferase</fullName>
        <shortName evidence="12">EPT</shortName>
    </alternativeName>
</protein>
<evidence type="ECO:0000256" key="4">
    <source>
        <dbReference type="ARBA" id="ARBA00022618"/>
    </source>
</evidence>
<evidence type="ECO:0000256" key="6">
    <source>
        <dbReference type="ARBA" id="ARBA00022960"/>
    </source>
</evidence>
<keyword evidence="12" id="KW-0670">Pyruvate</keyword>
<dbReference type="EMBL" id="AP018712">
    <property type="protein sequence ID" value="BBE29918.1"/>
    <property type="molecule type" value="Genomic_DNA"/>
</dbReference>
<comment type="subcellular location">
    <subcellularLocation>
        <location evidence="1 12">Cytoplasm</location>
    </subcellularLocation>
</comment>
<dbReference type="FunCoup" id="A0A7G1G1A2">
    <property type="interactions" value="316"/>
</dbReference>
<gene>
    <name evidence="12 14" type="primary">murA</name>
    <name evidence="14" type="ORF">OSSY52_00590</name>
</gene>
<dbReference type="GO" id="GO:0009252">
    <property type="term" value="P:peptidoglycan biosynthetic process"/>
    <property type="evidence" value="ECO:0007669"/>
    <property type="project" value="UniProtKB-UniRule"/>
</dbReference>
<reference evidence="14 15" key="1">
    <citation type="submission" date="2018-06" db="EMBL/GenBank/DDBJ databases">
        <title>Genome sequencing of Oceanotoga sp. sy52.</title>
        <authorList>
            <person name="Mori K."/>
        </authorList>
    </citation>
    <scope>NUCLEOTIDE SEQUENCE [LARGE SCALE GENOMIC DNA]</scope>
    <source>
        <strain evidence="15">sy52</strain>
    </source>
</reference>
<dbReference type="NCBIfam" id="NF006873">
    <property type="entry name" value="PRK09369.1"/>
    <property type="match status" value="1"/>
</dbReference>
<dbReference type="InterPro" id="IPR001986">
    <property type="entry name" value="Enolpyruvate_Tfrase_dom"/>
</dbReference>
<evidence type="ECO:0000256" key="1">
    <source>
        <dbReference type="ARBA" id="ARBA00004496"/>
    </source>
</evidence>
<dbReference type="Proteomes" id="UP000516361">
    <property type="component" value="Chromosome"/>
</dbReference>
<feature type="binding site" evidence="12">
    <location>
        <begin position="30"/>
        <end position="31"/>
    </location>
    <ligand>
        <name>phosphoenolpyruvate</name>
        <dbReference type="ChEBI" id="CHEBI:58702"/>
    </ligand>
</feature>
<evidence type="ECO:0000256" key="12">
    <source>
        <dbReference type="HAMAP-Rule" id="MF_00111"/>
    </source>
</evidence>
<keyword evidence="3 12" id="KW-0963">Cytoplasm</keyword>
<sequence>MESLRIDNTGKLIVSGMQQANGILEISGAKNSVLPIMAACILTDEKIILRNVPDISDVNTMIEILESSGKTVNRVKDTLYIEKSEKINSEIPYEPVRKMRASFNVYGPLTVINKISKVALPGGCSLGARPVNFHIDGLMKLGIESKIEHGFVYGKIKPIEKSEVHISLDFPSVGATEHILTTATLIDGVKTIINNCAMEPEIDDLANFLNKMGANIEGIGTSKIIIHGVKKLHGIDYKVIPDRIEAGTFIIMGALIGKNLTIKNINAEHLESLFSKLDEMNIEYNLKGNEVKISSSLNKKLNATIIDTAPYPGFPTDLQSQMMVLCSLIDGRTTIKENIFSNRLSIIDELNRMGANIKAENNNLAIVDGVRFLSGAPVQATDLRSSAALLLAALVAEGETIINNVDHIFRGYEKIEEKLKNVGIKIEYYE</sequence>
<dbReference type="NCBIfam" id="TIGR01072">
    <property type="entry name" value="murA"/>
    <property type="match status" value="1"/>
</dbReference>
<evidence type="ECO:0000256" key="3">
    <source>
        <dbReference type="ARBA" id="ARBA00022490"/>
    </source>
</evidence>
<dbReference type="CDD" id="cd01555">
    <property type="entry name" value="UdpNAET"/>
    <property type="match status" value="1"/>
</dbReference>
<dbReference type="GO" id="GO:0008360">
    <property type="term" value="P:regulation of cell shape"/>
    <property type="evidence" value="ECO:0007669"/>
    <property type="project" value="UniProtKB-KW"/>
</dbReference>
<keyword evidence="6 12" id="KW-0133">Cell shape</keyword>
<dbReference type="InterPro" id="IPR005750">
    <property type="entry name" value="UDP_GlcNAc_COvinyl_MurA"/>
</dbReference>
<dbReference type="PANTHER" id="PTHR43783:SF1">
    <property type="entry name" value="UDP-N-ACETYLGLUCOSAMINE 1-CARBOXYVINYLTRANSFERASE"/>
    <property type="match status" value="1"/>
</dbReference>
<comment type="pathway">
    <text evidence="2 12">Cell wall biogenesis; peptidoglycan biosynthesis.</text>
</comment>
<dbReference type="InParanoid" id="A0A7G1G1A2"/>